<name>A0A8K0H0Y1_9ROSA</name>
<organism evidence="2 3">
    <name type="scientific">Rhamnella rubrinervis</name>
    <dbReference type="NCBI Taxonomy" id="2594499"/>
    <lineage>
        <taxon>Eukaryota</taxon>
        <taxon>Viridiplantae</taxon>
        <taxon>Streptophyta</taxon>
        <taxon>Embryophyta</taxon>
        <taxon>Tracheophyta</taxon>
        <taxon>Spermatophyta</taxon>
        <taxon>Magnoliopsida</taxon>
        <taxon>eudicotyledons</taxon>
        <taxon>Gunneridae</taxon>
        <taxon>Pentapetalae</taxon>
        <taxon>rosids</taxon>
        <taxon>fabids</taxon>
        <taxon>Rosales</taxon>
        <taxon>Rhamnaceae</taxon>
        <taxon>rhamnoid group</taxon>
        <taxon>Rhamneae</taxon>
        <taxon>Rhamnella</taxon>
    </lineage>
</organism>
<feature type="region of interest" description="Disordered" evidence="1">
    <location>
        <begin position="1"/>
        <end position="69"/>
    </location>
</feature>
<evidence type="ECO:0000256" key="1">
    <source>
        <dbReference type="SAM" id="MobiDB-lite"/>
    </source>
</evidence>
<evidence type="ECO:0000313" key="2">
    <source>
        <dbReference type="EMBL" id="KAF3443634.1"/>
    </source>
</evidence>
<dbReference type="OrthoDB" id="1739012at2759"/>
<sequence length="106" mass="12192">MYSSSARSNGYHHNQQLGDGRLVMSHRERVRRTSRAGSRSRDFRDDHGGGAGLRVSEHKQQEQQPQRPSCTDFDMAYFYSYAHVANMVRAKYKEQPTGHCNFSTPK</sequence>
<evidence type="ECO:0000313" key="3">
    <source>
        <dbReference type="Proteomes" id="UP000796880"/>
    </source>
</evidence>
<dbReference type="EMBL" id="VOIH02000006">
    <property type="protein sequence ID" value="KAF3443634.1"/>
    <property type="molecule type" value="Genomic_DNA"/>
</dbReference>
<dbReference type="AlphaFoldDB" id="A0A8K0H0Y1"/>
<feature type="compositionally biased region" description="Polar residues" evidence="1">
    <location>
        <begin position="1"/>
        <end position="17"/>
    </location>
</feature>
<protein>
    <submittedName>
        <fullName evidence="2">Uncharacterized protein</fullName>
    </submittedName>
</protein>
<feature type="compositionally biased region" description="Basic and acidic residues" evidence="1">
    <location>
        <begin position="39"/>
        <end position="48"/>
    </location>
</feature>
<keyword evidence="3" id="KW-1185">Reference proteome</keyword>
<dbReference type="Proteomes" id="UP000796880">
    <property type="component" value="Unassembled WGS sequence"/>
</dbReference>
<accession>A0A8K0H0Y1</accession>
<proteinExistence type="predicted"/>
<gene>
    <name evidence="2" type="ORF">FNV43_RR13324</name>
</gene>
<reference evidence="2" key="1">
    <citation type="submission" date="2020-03" db="EMBL/GenBank/DDBJ databases">
        <title>A high-quality chromosome-level genome assembly of a woody plant with both climbing and erect habits, Rhamnella rubrinervis.</title>
        <authorList>
            <person name="Lu Z."/>
            <person name="Yang Y."/>
            <person name="Zhu X."/>
            <person name="Sun Y."/>
        </authorList>
    </citation>
    <scope>NUCLEOTIDE SEQUENCE</scope>
    <source>
        <strain evidence="2">BYM</strain>
        <tissue evidence="2">Leaf</tissue>
    </source>
</reference>
<comment type="caution">
    <text evidence="2">The sequence shown here is derived from an EMBL/GenBank/DDBJ whole genome shotgun (WGS) entry which is preliminary data.</text>
</comment>